<proteinExistence type="inferred from homology"/>
<dbReference type="EMBL" id="LM995447">
    <property type="protein sequence ID" value="CDZ25153.1"/>
    <property type="molecule type" value="Genomic_DNA"/>
</dbReference>
<dbReference type="Pfam" id="PF02033">
    <property type="entry name" value="RBFA"/>
    <property type="match status" value="1"/>
</dbReference>
<dbReference type="Gene3D" id="3.30.300.20">
    <property type="match status" value="1"/>
</dbReference>
<dbReference type="PATRIC" id="fig|29343.3.peg.2187"/>
<keyword evidence="2" id="KW-0963">Cytoplasm</keyword>
<dbReference type="InterPro" id="IPR000238">
    <property type="entry name" value="RbfA"/>
</dbReference>
<dbReference type="HAMAP" id="MF_00003">
    <property type="entry name" value="RbfA"/>
    <property type="match status" value="1"/>
</dbReference>
<reference evidence="4" key="1">
    <citation type="submission" date="2014-07" db="EMBL/GenBank/DDBJ databases">
        <authorList>
            <person name="Wibberg D."/>
        </authorList>
    </citation>
    <scope>NUCLEOTIDE SEQUENCE [LARGE SCALE GENOMIC DNA]</scope>
    <source>
        <strain evidence="4">DG5</strain>
    </source>
</reference>
<evidence type="ECO:0000256" key="1">
    <source>
        <dbReference type="ARBA" id="ARBA00022517"/>
    </source>
</evidence>
<dbReference type="GO" id="GO:0005829">
    <property type="term" value="C:cytosol"/>
    <property type="evidence" value="ECO:0007669"/>
    <property type="project" value="TreeGrafter"/>
</dbReference>
<evidence type="ECO:0000256" key="2">
    <source>
        <dbReference type="HAMAP-Rule" id="MF_00003"/>
    </source>
</evidence>
<comment type="subcellular location">
    <subcellularLocation>
        <location evidence="2">Cytoplasm</location>
    </subcellularLocation>
</comment>
<organism evidence="3 4">
    <name type="scientific">[Clostridium] cellulosi</name>
    <dbReference type="NCBI Taxonomy" id="29343"/>
    <lineage>
        <taxon>Bacteria</taxon>
        <taxon>Bacillati</taxon>
        <taxon>Bacillota</taxon>
        <taxon>Clostridia</taxon>
        <taxon>Eubacteriales</taxon>
        <taxon>Oscillospiraceae</taxon>
        <taxon>Oscillospiraceae incertae sedis</taxon>
    </lineage>
</organism>
<dbReference type="KEGG" id="ccel:CCDG5_2073"/>
<dbReference type="HOGENOM" id="CLU_089475_6_5_9"/>
<evidence type="ECO:0000313" key="3">
    <source>
        <dbReference type="EMBL" id="CDZ25153.1"/>
    </source>
</evidence>
<dbReference type="PANTHER" id="PTHR33515">
    <property type="entry name" value="RIBOSOME-BINDING FACTOR A, CHLOROPLASTIC-RELATED"/>
    <property type="match status" value="1"/>
</dbReference>
<dbReference type="AlphaFoldDB" id="A0A078KRW8"/>
<dbReference type="InterPro" id="IPR020053">
    <property type="entry name" value="Ribosome-bd_factorA_CS"/>
</dbReference>
<dbReference type="SUPFAM" id="SSF89919">
    <property type="entry name" value="Ribosome-binding factor A, RbfA"/>
    <property type="match status" value="1"/>
</dbReference>
<dbReference type="STRING" id="29343.CCDG5_2073"/>
<dbReference type="InterPro" id="IPR015946">
    <property type="entry name" value="KH_dom-like_a/b"/>
</dbReference>
<name>A0A078KRW8_9FIRM</name>
<accession>A0A078KRW8</accession>
<evidence type="ECO:0000313" key="4">
    <source>
        <dbReference type="Proteomes" id="UP000032431"/>
    </source>
</evidence>
<protein>
    <recommendedName>
        <fullName evidence="2">Ribosome-binding factor A</fullName>
    </recommendedName>
</protein>
<comment type="subunit">
    <text evidence="2">Monomer. Binds 30S ribosomal subunits, but not 50S ribosomal subunits or 70S ribosomes.</text>
</comment>
<dbReference type="InterPro" id="IPR023799">
    <property type="entry name" value="RbfA_dom_sf"/>
</dbReference>
<dbReference type="PROSITE" id="PS01319">
    <property type="entry name" value="RBFA"/>
    <property type="match status" value="1"/>
</dbReference>
<sequence>MPGYRMDRLTEDIKREITDILRTIKDPRISGLISVVKVTVSSDLSYAKVYVSVIGGDMKESVKVLNNAAGYVRSELARRIHIRKTPEIKFIGDESIKESARISKMLDELNK</sequence>
<dbReference type="GO" id="GO:0030490">
    <property type="term" value="P:maturation of SSU-rRNA"/>
    <property type="evidence" value="ECO:0007669"/>
    <property type="project" value="UniProtKB-UniRule"/>
</dbReference>
<dbReference type="PANTHER" id="PTHR33515:SF1">
    <property type="entry name" value="RIBOSOME-BINDING FACTOR A, CHLOROPLASTIC-RELATED"/>
    <property type="match status" value="1"/>
</dbReference>
<keyword evidence="1 2" id="KW-0690">Ribosome biogenesis</keyword>
<dbReference type="Proteomes" id="UP000032431">
    <property type="component" value="Chromosome I"/>
</dbReference>
<gene>
    <name evidence="2" type="primary">rbfA</name>
    <name evidence="3" type="ORF">CCDG5_2073</name>
</gene>
<comment type="function">
    <text evidence="2">One of several proteins that assist in the late maturation steps of the functional core of the 30S ribosomal subunit. Associates with free 30S ribosomal subunits (but not with 30S subunits that are part of 70S ribosomes or polysomes). Required for efficient processing of 16S rRNA. May interact with the 5'-terminal helix region of 16S rRNA.</text>
</comment>
<dbReference type="NCBIfam" id="TIGR00082">
    <property type="entry name" value="rbfA"/>
    <property type="match status" value="1"/>
</dbReference>
<keyword evidence="4" id="KW-1185">Reference proteome</keyword>
<dbReference type="OrthoDB" id="307788at2"/>
<comment type="similarity">
    <text evidence="2">Belongs to the RbfA family.</text>
</comment>
<dbReference type="GO" id="GO:0043024">
    <property type="term" value="F:ribosomal small subunit binding"/>
    <property type="evidence" value="ECO:0007669"/>
    <property type="project" value="TreeGrafter"/>
</dbReference>